<name>M3D8U7_SPHMS</name>
<feature type="non-terminal residue" evidence="1">
    <location>
        <position position="67"/>
    </location>
</feature>
<reference evidence="1 2" key="1">
    <citation type="journal article" date="2012" name="PLoS Pathog.">
        <title>Diverse lifestyles and strategies of plant pathogenesis encoded in the genomes of eighteen Dothideomycetes fungi.</title>
        <authorList>
            <person name="Ohm R.A."/>
            <person name="Feau N."/>
            <person name="Henrissat B."/>
            <person name="Schoch C.L."/>
            <person name="Horwitz B.A."/>
            <person name="Barry K.W."/>
            <person name="Condon B.J."/>
            <person name="Copeland A.C."/>
            <person name="Dhillon B."/>
            <person name="Glaser F."/>
            <person name="Hesse C.N."/>
            <person name="Kosti I."/>
            <person name="LaButti K."/>
            <person name="Lindquist E.A."/>
            <person name="Lucas S."/>
            <person name="Salamov A.A."/>
            <person name="Bradshaw R.E."/>
            <person name="Ciuffetti L."/>
            <person name="Hamelin R.C."/>
            <person name="Kema G.H.J."/>
            <person name="Lawrence C."/>
            <person name="Scott J.A."/>
            <person name="Spatafora J.W."/>
            <person name="Turgeon B.G."/>
            <person name="de Wit P.J.G.M."/>
            <person name="Zhong S."/>
            <person name="Goodwin S.B."/>
            <person name="Grigoriev I.V."/>
        </authorList>
    </citation>
    <scope>NUCLEOTIDE SEQUENCE [LARGE SCALE GENOMIC DNA]</scope>
    <source>
        <strain evidence="1 2">SO2202</strain>
    </source>
</reference>
<dbReference type="RefSeq" id="XP_016762440.1">
    <property type="nucleotide sequence ID" value="XM_016904680.2"/>
</dbReference>
<keyword evidence="2" id="KW-1185">Reference proteome</keyword>
<protein>
    <submittedName>
        <fullName evidence="1">Uncharacterized protein</fullName>
    </submittedName>
</protein>
<organism evidence="1 2">
    <name type="scientific">Sphaerulina musiva (strain SO2202)</name>
    <name type="common">Poplar stem canker fungus</name>
    <name type="synonym">Septoria musiva</name>
    <dbReference type="NCBI Taxonomy" id="692275"/>
    <lineage>
        <taxon>Eukaryota</taxon>
        <taxon>Fungi</taxon>
        <taxon>Dikarya</taxon>
        <taxon>Ascomycota</taxon>
        <taxon>Pezizomycotina</taxon>
        <taxon>Dothideomycetes</taxon>
        <taxon>Dothideomycetidae</taxon>
        <taxon>Mycosphaerellales</taxon>
        <taxon>Mycosphaerellaceae</taxon>
        <taxon>Sphaerulina</taxon>
    </lineage>
</organism>
<dbReference type="EMBL" id="KB456262">
    <property type="protein sequence ID" value="EMF14319.1"/>
    <property type="molecule type" value="Genomic_DNA"/>
</dbReference>
<proteinExistence type="predicted"/>
<sequence>MKNRLLRATPTYPRMVVPCSSYTKPEELERITSFLVTKFLLSVLDAQPRCPSTRFTIRPTLSLIPSI</sequence>
<dbReference type="Proteomes" id="UP000016931">
    <property type="component" value="Unassembled WGS sequence"/>
</dbReference>
<evidence type="ECO:0000313" key="2">
    <source>
        <dbReference type="Proteomes" id="UP000016931"/>
    </source>
</evidence>
<dbReference type="AlphaFoldDB" id="M3D8U7"/>
<accession>M3D8U7</accession>
<dbReference type="GeneID" id="27901817"/>
<dbReference type="HOGENOM" id="CLU_2814052_0_0_1"/>
<gene>
    <name evidence="1" type="ORF">SEPMUDRAFT_148070</name>
</gene>
<evidence type="ECO:0000313" key="1">
    <source>
        <dbReference type="EMBL" id="EMF14319.1"/>
    </source>
</evidence>